<reference evidence="2 3" key="1">
    <citation type="submission" date="2019-05" db="EMBL/GenBank/DDBJ databases">
        <title>Mikania micrantha, genome provides insights into the molecular mechanism of rapid growth.</title>
        <authorList>
            <person name="Liu B."/>
        </authorList>
    </citation>
    <scope>NUCLEOTIDE SEQUENCE [LARGE SCALE GENOMIC DNA]</scope>
    <source>
        <strain evidence="2">NLD-2019</strain>
        <tissue evidence="2">Leaf</tissue>
    </source>
</reference>
<gene>
    <name evidence="2" type="ORF">E3N88_13751</name>
</gene>
<keyword evidence="3" id="KW-1185">Reference proteome</keyword>
<protein>
    <recommendedName>
        <fullName evidence="4">EF-hand domain-containing protein</fullName>
    </recommendedName>
</protein>
<dbReference type="EMBL" id="SZYD01000007">
    <property type="protein sequence ID" value="KAD5802391.1"/>
    <property type="molecule type" value="Genomic_DNA"/>
</dbReference>
<evidence type="ECO:0000313" key="3">
    <source>
        <dbReference type="Proteomes" id="UP000326396"/>
    </source>
</evidence>
<comment type="caution">
    <text evidence="2">The sequence shown here is derived from an EMBL/GenBank/DDBJ whole genome shotgun (WGS) entry which is preliminary data.</text>
</comment>
<keyword evidence="1" id="KW-1133">Transmembrane helix</keyword>
<evidence type="ECO:0000256" key="1">
    <source>
        <dbReference type="SAM" id="Phobius"/>
    </source>
</evidence>
<dbReference type="Proteomes" id="UP000326396">
    <property type="component" value="Linkage Group LG15"/>
</dbReference>
<name>A0A5N6P163_9ASTR</name>
<organism evidence="2 3">
    <name type="scientific">Mikania micrantha</name>
    <name type="common">bitter vine</name>
    <dbReference type="NCBI Taxonomy" id="192012"/>
    <lineage>
        <taxon>Eukaryota</taxon>
        <taxon>Viridiplantae</taxon>
        <taxon>Streptophyta</taxon>
        <taxon>Embryophyta</taxon>
        <taxon>Tracheophyta</taxon>
        <taxon>Spermatophyta</taxon>
        <taxon>Magnoliopsida</taxon>
        <taxon>eudicotyledons</taxon>
        <taxon>Gunneridae</taxon>
        <taxon>Pentapetalae</taxon>
        <taxon>asterids</taxon>
        <taxon>campanulids</taxon>
        <taxon>Asterales</taxon>
        <taxon>Asteraceae</taxon>
        <taxon>Asteroideae</taxon>
        <taxon>Heliantheae alliance</taxon>
        <taxon>Eupatorieae</taxon>
        <taxon>Mikania</taxon>
    </lineage>
</organism>
<dbReference type="OrthoDB" id="674531at2759"/>
<dbReference type="AlphaFoldDB" id="A0A5N6P163"/>
<sequence>MQQGRTIADGDTEIQFVAGEFPYSRKVCMHLLEIRLVWDLIPCFLVYIVGLGQLVVRIGTNPSAVADANRNGEDCGGSGVPHGTKPKTYGWCKREEAGCKEEQDEADLTEVFKVFDENVDGFISARRWRTSKPDMTNQWCLLLQRCKPASELLQCKITSYLEAILDVGSGLDDAKSSLLLREARRLIPTLDSMKLISSVLEGEKADVISDGLLMVITTKVVCLELALQMQQKHGLMNKEGKSWLLWNNKTHSSFDEAVAAPVVVVVVTQGKRTCSSGCGAHLDLKYQLQLSCIFINYLF</sequence>
<accession>A0A5N6P163</accession>
<proteinExistence type="predicted"/>
<feature type="transmembrane region" description="Helical" evidence="1">
    <location>
        <begin position="36"/>
        <end position="56"/>
    </location>
</feature>
<keyword evidence="1" id="KW-0812">Transmembrane</keyword>
<evidence type="ECO:0000313" key="2">
    <source>
        <dbReference type="EMBL" id="KAD5802391.1"/>
    </source>
</evidence>
<evidence type="ECO:0008006" key="4">
    <source>
        <dbReference type="Google" id="ProtNLM"/>
    </source>
</evidence>
<keyword evidence="1" id="KW-0472">Membrane</keyword>